<dbReference type="Proteomes" id="UP001230908">
    <property type="component" value="Unassembled WGS sequence"/>
</dbReference>
<dbReference type="EMBL" id="JAVHUY010000007">
    <property type="protein sequence ID" value="MDQ7904663.1"/>
    <property type="molecule type" value="Genomic_DNA"/>
</dbReference>
<dbReference type="InterPro" id="IPR011257">
    <property type="entry name" value="DNA_glycosylase"/>
</dbReference>
<evidence type="ECO:0000313" key="2">
    <source>
        <dbReference type="Proteomes" id="UP001230908"/>
    </source>
</evidence>
<comment type="caution">
    <text evidence="1">The sequence shown here is derived from an EMBL/GenBank/DDBJ whole genome shotgun (WGS) entry which is preliminary data.</text>
</comment>
<keyword evidence="2" id="KW-1185">Reference proteome</keyword>
<accession>A0ABU0ZCA2</accession>
<evidence type="ECO:0000313" key="1">
    <source>
        <dbReference type="EMBL" id="MDQ7904663.1"/>
    </source>
</evidence>
<name>A0ABU0ZCA2_9ACTN</name>
<organism evidence="1 2">
    <name type="scientific">Phytohabitans maris</name>
    <dbReference type="NCBI Taxonomy" id="3071409"/>
    <lineage>
        <taxon>Bacteria</taxon>
        <taxon>Bacillati</taxon>
        <taxon>Actinomycetota</taxon>
        <taxon>Actinomycetes</taxon>
        <taxon>Micromonosporales</taxon>
        <taxon>Micromonosporaceae</taxon>
    </lineage>
</organism>
<dbReference type="RefSeq" id="WP_308711934.1">
    <property type="nucleotide sequence ID" value="NZ_JAVHUY010000007.1"/>
</dbReference>
<evidence type="ECO:0008006" key="3">
    <source>
        <dbReference type="Google" id="ProtNLM"/>
    </source>
</evidence>
<protein>
    <recommendedName>
        <fullName evidence="3">DNA-3-methyladenine glycosylase</fullName>
    </recommendedName>
</protein>
<gene>
    <name evidence="1" type="ORF">RB614_09030</name>
</gene>
<dbReference type="Gene3D" id="1.10.340.30">
    <property type="entry name" value="Hypothetical protein, domain 2"/>
    <property type="match status" value="1"/>
</dbReference>
<reference evidence="1 2" key="1">
    <citation type="submission" date="2023-08" db="EMBL/GenBank/DDBJ databases">
        <title>Phytohabitans sansha sp. nov., isolated from marine sediment.</title>
        <authorList>
            <person name="Zhao Y."/>
            <person name="Yi K."/>
        </authorList>
    </citation>
    <scope>NUCLEOTIDE SEQUENCE [LARGE SCALE GENOMIC DNA]</scope>
    <source>
        <strain evidence="1 2">ZYX-F-186</strain>
    </source>
</reference>
<dbReference type="SUPFAM" id="SSF48150">
    <property type="entry name" value="DNA-glycosylase"/>
    <property type="match status" value="1"/>
</dbReference>
<proteinExistence type="predicted"/>
<sequence>MSDIDFVMTDHPAWIPARDGRGKVRVLVTFEGRWLLRTGPTGFTLRELAPAAFEPAYTVFRLPPHVLNELPQLAASLAGLGAVARFRTGNLWDALGAAAIAQMHRPPHAARLYRQFCYAHGERLRLPGGNYWLFPTPEAVLDLTPDQFTAVGLAAKRGLLRDAANSYLRDGRHWQTLPPPRLAEQLGRIPRVGQWTAHAAVADWSNDWALYPAGDLTLRTWARRAAPDYPWPTDERAFANCWRMLTRTHLS</sequence>